<dbReference type="EMBL" id="LN681225">
    <property type="protein sequence ID" value="CEK10096.1"/>
    <property type="molecule type" value="Genomic_DNA"/>
</dbReference>
<keyword evidence="2" id="KW-1185">Reference proteome</keyword>
<organism evidence="1 2">
    <name type="scientific">Legionella hackeliae</name>
    <dbReference type="NCBI Taxonomy" id="449"/>
    <lineage>
        <taxon>Bacteria</taxon>
        <taxon>Pseudomonadati</taxon>
        <taxon>Pseudomonadota</taxon>
        <taxon>Gammaproteobacteria</taxon>
        <taxon>Legionellales</taxon>
        <taxon>Legionellaceae</taxon>
        <taxon>Legionella</taxon>
    </lineage>
</organism>
<evidence type="ECO:0000313" key="1">
    <source>
        <dbReference type="EMBL" id="CEK10096.1"/>
    </source>
</evidence>
<name>A0A0A8URJ4_LEGHA</name>
<sequence>MYPEFEHDLAMALGDEFDGNSIHAYQLADFADSCQLSRSFMAKRLKYLIGKLLTALQEEPKFIKVNNKEGAYLNKYQELVIERCKHLLKQSNQITSMKL</sequence>
<dbReference type="HOGENOM" id="CLU_2330289_0_0_6"/>
<dbReference type="PATRIC" id="fig|449.7.peg.3116"/>
<dbReference type="KEGG" id="lha:LHA_1035"/>
<dbReference type="STRING" id="449.LHA_1035"/>
<dbReference type="Proteomes" id="UP000032803">
    <property type="component" value="Chromosome I"/>
</dbReference>
<gene>
    <name evidence="1" type="ORF">LHA_1035</name>
</gene>
<reference evidence="2" key="1">
    <citation type="submission" date="2014-09" db="EMBL/GenBank/DDBJ databases">
        <authorList>
            <person name="Gomez-Valero L."/>
        </authorList>
    </citation>
    <scope>NUCLEOTIDE SEQUENCE [LARGE SCALE GENOMIC DNA]</scope>
    <source>
        <strain evidence="2">ATCC35250</strain>
    </source>
</reference>
<dbReference type="AlphaFoldDB" id="A0A0A8URJ4"/>
<accession>A0A0A8URJ4</accession>
<proteinExistence type="predicted"/>
<protein>
    <submittedName>
        <fullName evidence="1">Uncharacterized protein</fullName>
    </submittedName>
</protein>
<evidence type="ECO:0000313" key="2">
    <source>
        <dbReference type="Proteomes" id="UP000032803"/>
    </source>
</evidence>